<evidence type="ECO:0000256" key="1">
    <source>
        <dbReference type="SAM" id="MobiDB-lite"/>
    </source>
</evidence>
<name>A0A7U2I563_PHANO</name>
<feature type="region of interest" description="Disordered" evidence="1">
    <location>
        <begin position="68"/>
        <end position="88"/>
    </location>
</feature>
<reference evidence="3" key="1">
    <citation type="journal article" date="2021" name="BMC Genomics">
        <title>Chromosome-level genome assembly and manually-curated proteome of model necrotroph Parastagonospora nodorum Sn15 reveals a genome-wide trove of candidate effector homologs, and redundancy of virulence-related functions within an accessory chromosome.</title>
        <authorList>
            <person name="Bertazzoni S."/>
            <person name="Jones D.A.B."/>
            <person name="Phan H.T."/>
            <person name="Tan K.-C."/>
            <person name="Hane J.K."/>
        </authorList>
    </citation>
    <scope>NUCLEOTIDE SEQUENCE [LARGE SCALE GENOMIC DNA]</scope>
    <source>
        <strain evidence="3">SN15 / ATCC MYA-4574 / FGSC 10173)</strain>
    </source>
</reference>
<feature type="region of interest" description="Disordered" evidence="1">
    <location>
        <begin position="22"/>
        <end position="43"/>
    </location>
</feature>
<dbReference type="AlphaFoldDB" id="A0A7U2I563"/>
<organism evidence="2 3">
    <name type="scientific">Phaeosphaeria nodorum (strain SN15 / ATCC MYA-4574 / FGSC 10173)</name>
    <name type="common">Glume blotch fungus</name>
    <name type="synonym">Parastagonospora nodorum</name>
    <dbReference type="NCBI Taxonomy" id="321614"/>
    <lineage>
        <taxon>Eukaryota</taxon>
        <taxon>Fungi</taxon>
        <taxon>Dikarya</taxon>
        <taxon>Ascomycota</taxon>
        <taxon>Pezizomycotina</taxon>
        <taxon>Dothideomycetes</taxon>
        <taxon>Pleosporomycetidae</taxon>
        <taxon>Pleosporales</taxon>
        <taxon>Pleosporineae</taxon>
        <taxon>Phaeosphaeriaceae</taxon>
        <taxon>Parastagonospora</taxon>
    </lineage>
</organism>
<protein>
    <submittedName>
        <fullName evidence="2">Uncharacterized protein</fullName>
    </submittedName>
</protein>
<evidence type="ECO:0000313" key="3">
    <source>
        <dbReference type="Proteomes" id="UP000663193"/>
    </source>
</evidence>
<evidence type="ECO:0000313" key="2">
    <source>
        <dbReference type="EMBL" id="QRC99777.1"/>
    </source>
</evidence>
<dbReference type="VEuPathDB" id="FungiDB:JI435_304840"/>
<sequence length="88" mass="9842">MSRLRGGVVGFNYRSNRFVERQQKRNAGKSSFKPINGVTGHDIAPEVPNKVSLVLLRTMPRDSPLQVATTEENHFHQPRGSNLRASLS</sequence>
<feature type="compositionally biased region" description="Polar residues" evidence="1">
    <location>
        <begin position="79"/>
        <end position="88"/>
    </location>
</feature>
<proteinExistence type="predicted"/>
<dbReference type="EMBL" id="CP069032">
    <property type="protein sequence ID" value="QRC99777.1"/>
    <property type="molecule type" value="Genomic_DNA"/>
</dbReference>
<dbReference type="Proteomes" id="UP000663193">
    <property type="component" value="Chromosome 10"/>
</dbReference>
<gene>
    <name evidence="2" type="ORF">JI435_304840</name>
</gene>
<keyword evidence="3" id="KW-1185">Reference proteome</keyword>
<accession>A0A7U2I563</accession>